<dbReference type="RefSeq" id="WP_206292416.1">
    <property type="nucleotide sequence ID" value="NZ_CP063458.1"/>
</dbReference>
<dbReference type="SUPFAM" id="SSF48371">
    <property type="entry name" value="ARM repeat"/>
    <property type="match status" value="1"/>
</dbReference>
<dbReference type="KEGG" id="hbs:IPV69_24790"/>
<dbReference type="EMBL" id="CP063458">
    <property type="protein sequence ID" value="QOV89380.1"/>
    <property type="molecule type" value="Genomic_DNA"/>
</dbReference>
<protein>
    <submittedName>
        <fullName evidence="2">HEAT repeat domain-containing protein</fullName>
    </submittedName>
</protein>
<evidence type="ECO:0000256" key="1">
    <source>
        <dbReference type="SAM" id="SignalP"/>
    </source>
</evidence>
<dbReference type="Gene3D" id="2.30.42.10">
    <property type="match status" value="1"/>
</dbReference>
<accession>A0A7M2WXY5</accession>
<feature type="signal peptide" evidence="1">
    <location>
        <begin position="1"/>
        <end position="21"/>
    </location>
</feature>
<evidence type="ECO:0000313" key="2">
    <source>
        <dbReference type="EMBL" id="QOV89380.1"/>
    </source>
</evidence>
<feature type="chain" id="PRO_5034176307" evidence="1">
    <location>
        <begin position="22"/>
        <end position="825"/>
    </location>
</feature>
<dbReference type="InterPro" id="IPR036034">
    <property type="entry name" value="PDZ_sf"/>
</dbReference>
<dbReference type="SUPFAM" id="SSF50156">
    <property type="entry name" value="PDZ domain-like"/>
    <property type="match status" value="1"/>
</dbReference>
<dbReference type="Gene3D" id="1.25.10.10">
    <property type="entry name" value="Leucine-rich Repeat Variant"/>
    <property type="match status" value="1"/>
</dbReference>
<evidence type="ECO:0000313" key="3">
    <source>
        <dbReference type="Proteomes" id="UP000593765"/>
    </source>
</evidence>
<dbReference type="Pfam" id="PF19805">
    <property type="entry name" value="DUF6288"/>
    <property type="match status" value="1"/>
</dbReference>
<dbReference type="InterPro" id="IPR016024">
    <property type="entry name" value="ARM-type_fold"/>
</dbReference>
<organism evidence="2 3">
    <name type="scientific">Humisphaera borealis</name>
    <dbReference type="NCBI Taxonomy" id="2807512"/>
    <lineage>
        <taxon>Bacteria</taxon>
        <taxon>Pseudomonadati</taxon>
        <taxon>Planctomycetota</taxon>
        <taxon>Phycisphaerae</taxon>
        <taxon>Tepidisphaerales</taxon>
        <taxon>Tepidisphaeraceae</taxon>
        <taxon>Humisphaera</taxon>
    </lineage>
</organism>
<dbReference type="InterPro" id="IPR011989">
    <property type="entry name" value="ARM-like"/>
</dbReference>
<reference evidence="2 3" key="1">
    <citation type="submission" date="2020-10" db="EMBL/GenBank/DDBJ databases">
        <title>Wide distribution of Phycisphaera-like planctomycetes from WD2101 soil group in peatlands and genome analysis of the first cultivated representative.</title>
        <authorList>
            <person name="Dedysh S.N."/>
            <person name="Beletsky A.V."/>
            <person name="Ivanova A."/>
            <person name="Kulichevskaya I.S."/>
            <person name="Suzina N.E."/>
            <person name="Philippov D.A."/>
            <person name="Rakitin A.L."/>
            <person name="Mardanov A.V."/>
            <person name="Ravin N.V."/>
        </authorList>
    </citation>
    <scope>NUCLEOTIDE SEQUENCE [LARGE SCALE GENOMIC DNA]</scope>
    <source>
        <strain evidence="2 3">M1803</strain>
    </source>
</reference>
<keyword evidence="3" id="KW-1185">Reference proteome</keyword>
<dbReference type="Proteomes" id="UP000593765">
    <property type="component" value="Chromosome"/>
</dbReference>
<name>A0A7M2WXY5_9BACT</name>
<gene>
    <name evidence="2" type="ORF">IPV69_24790</name>
</gene>
<keyword evidence="1" id="KW-0732">Signal</keyword>
<dbReference type="Pfam" id="PF13646">
    <property type="entry name" value="HEAT_2"/>
    <property type="match status" value="1"/>
</dbReference>
<dbReference type="AlphaFoldDB" id="A0A7M2WXY5"/>
<proteinExistence type="predicted"/>
<dbReference type="InterPro" id="IPR046255">
    <property type="entry name" value="DUF6288"/>
</dbReference>
<sequence>MISKIQLVVMHLCLATSGLVAGAAQTPAGPPDLTRGPAIDRKLTYNLGATGLRGWIYTKPANFFESQQGRTTTPSRQILVTHVGAGSPADGVVRVDDVILGTGGTLFSDDARKSIALAIQEAEKETSGGVLKLRLWRSGMTRDVQLKLRVLGTYSPTAPFNCPKSKRIFDDACRMLEKEPLKNDIWGAVNGLALMAAGNPESMPRVSELARKMAPKSLKLELRDGMVVWEWAYRNLFLCEYYLLTGDKEVLHAINEYTVSLAKGQSMYGTYGHGIAHRTADGQLHGSIPPYGPVNAAGLVANVAIVMGKKCGVRDPEVDQAIERGSKYFAYFVDKGAVPYGEHAPWPNHDNNGKNAMAAVLFALQGDQVGPTQYYARMVTASYQNREYGHTGQGFSYLWGALGANAGGPMATAGFFQQASWHLDLVRRSDGSFTYDGGEQFGPGETHDNTYYGRSGYYGLSPNATYVLTYAIPLRKLCITGRDAKQANWLVKKDVADAIASGRFDLDRTGKSARELLTWLGDWSPVVRGWAAEELAKRPEAKAMVPELIALAEGADARLRQGACETLGYLKSAEALPVLGRLLTHEDRWLRVKAANAIKNMRDAARPVLPDMLKAAAKNAEPLQPIEWADPVQISQTELATAIFKGLMRDPKGTDPALLYPAIRAIANSPDGMARATLRDLFENKLTVEDVQALAPDVLAAVRTRCPADTMFGNEIRMGAFKALTKYRFKEGIEAGVIFARTQGGHGSESRTGVIMKEIAAYGTAARTAIPQLKELITELNEQCRKGDFPAGELNQRRVSAVEAAIREIESATTQPELRTVAPPR</sequence>